<keyword evidence="8" id="KW-0560">Oxidoreductase</keyword>
<keyword evidence="7 13" id="KW-0106">Calcium</keyword>
<keyword evidence="12" id="KW-0376">Hydrogen peroxide</keyword>
<evidence type="ECO:0000259" key="15">
    <source>
        <dbReference type="PROSITE" id="PS50873"/>
    </source>
</evidence>
<keyword evidence="9 13" id="KW-0408">Iron</keyword>
<evidence type="ECO:0000256" key="8">
    <source>
        <dbReference type="ARBA" id="ARBA00023002"/>
    </source>
</evidence>
<evidence type="ECO:0000313" key="16">
    <source>
        <dbReference type="EnsemblPlants" id="EMT20576"/>
    </source>
</evidence>
<dbReference type="FunFam" id="1.10.420.10:FF:000006">
    <property type="entry name" value="Peroxidase"/>
    <property type="match status" value="1"/>
</dbReference>
<dbReference type="InterPro" id="IPR010255">
    <property type="entry name" value="Haem_peroxidase_sf"/>
</dbReference>
<keyword evidence="10 14" id="KW-1015">Disulfide bond</keyword>
<reference evidence="16" key="1">
    <citation type="submission" date="2015-06" db="UniProtKB">
        <authorList>
            <consortium name="EnsemblPlants"/>
        </authorList>
    </citation>
    <scope>IDENTIFICATION</scope>
</reference>
<dbReference type="PROSITE" id="PS50873">
    <property type="entry name" value="PEROXIDASE_4"/>
    <property type="match status" value="1"/>
</dbReference>
<evidence type="ECO:0000256" key="1">
    <source>
        <dbReference type="ARBA" id="ARBA00000189"/>
    </source>
</evidence>
<sequence>MAGNLPPHALGRCGTGPGDILFGTHGFNVQDMVALSGVHTLGVAHCLSFTPRLKFEAATLDAGFASSLAATCSKGGDSVTATFDRTSTAFDDVYFKELQQRRGLLSSDRTLFESPEMQRLVNMFAMNQGHFFYVFQQGMGKMGAGKSLSSVQG</sequence>
<evidence type="ECO:0000256" key="3">
    <source>
        <dbReference type="ARBA" id="ARBA00012313"/>
    </source>
</evidence>
<feature type="domain" description="Plant heme peroxidase family profile" evidence="15">
    <location>
        <begin position="22"/>
        <end position="153"/>
    </location>
</feature>
<keyword evidence="4" id="KW-0575">Peroxidase</keyword>
<comment type="similarity">
    <text evidence="2">Belongs to the peroxidase family. Ascorbate peroxidase subfamily.</text>
</comment>
<dbReference type="PROSITE" id="PS00435">
    <property type="entry name" value="PEROXIDASE_1"/>
    <property type="match status" value="1"/>
</dbReference>
<evidence type="ECO:0000256" key="13">
    <source>
        <dbReference type="PIRSR" id="PIRSR600823-3"/>
    </source>
</evidence>
<proteinExistence type="inferred from homology"/>
<dbReference type="PANTHER" id="PTHR31517">
    <property type="match status" value="1"/>
</dbReference>
<accession>R7WD35</accession>
<protein>
    <recommendedName>
        <fullName evidence="3">peroxidase</fullName>
        <ecNumber evidence="3">1.11.1.7</ecNumber>
    </recommendedName>
</protein>
<dbReference type="GO" id="GO:0020037">
    <property type="term" value="F:heme binding"/>
    <property type="evidence" value="ECO:0007669"/>
    <property type="project" value="InterPro"/>
</dbReference>
<evidence type="ECO:0000256" key="5">
    <source>
        <dbReference type="ARBA" id="ARBA00022617"/>
    </source>
</evidence>
<keyword evidence="5" id="KW-0349">Heme</keyword>
<evidence type="ECO:0000256" key="14">
    <source>
        <dbReference type="PIRSR" id="PIRSR600823-5"/>
    </source>
</evidence>
<feature type="binding site" evidence="13">
    <location>
        <position position="91"/>
    </location>
    <ligand>
        <name>Ca(2+)</name>
        <dbReference type="ChEBI" id="CHEBI:29108"/>
        <label>2</label>
    </ligand>
</feature>
<dbReference type="Gene3D" id="1.10.420.10">
    <property type="entry name" value="Peroxidase, domain 2"/>
    <property type="match status" value="1"/>
</dbReference>
<dbReference type="EC" id="1.11.1.7" evidence="3"/>
<dbReference type="InterPro" id="IPR019793">
    <property type="entry name" value="Peroxidases_heam-ligand_BS"/>
</dbReference>
<dbReference type="GO" id="GO:0140825">
    <property type="term" value="F:lactoperoxidase activity"/>
    <property type="evidence" value="ECO:0007669"/>
    <property type="project" value="UniProtKB-EC"/>
</dbReference>
<feature type="binding site" evidence="13">
    <location>
        <position position="40"/>
    </location>
    <ligand>
        <name>Ca(2+)</name>
        <dbReference type="ChEBI" id="CHEBI:29108"/>
        <label>2</label>
    </ligand>
</feature>
<dbReference type="InterPro" id="IPR002016">
    <property type="entry name" value="Haem_peroxidase"/>
</dbReference>
<evidence type="ECO:0000256" key="2">
    <source>
        <dbReference type="ARBA" id="ARBA00006873"/>
    </source>
</evidence>
<dbReference type="SUPFAM" id="SSF48113">
    <property type="entry name" value="Heme-dependent peroxidases"/>
    <property type="match status" value="1"/>
</dbReference>
<dbReference type="ExpressionAtlas" id="R7WD35">
    <property type="expression patterns" value="baseline"/>
</dbReference>
<dbReference type="GO" id="GO:0006979">
    <property type="term" value="P:response to oxidative stress"/>
    <property type="evidence" value="ECO:0007669"/>
    <property type="project" value="InterPro"/>
</dbReference>
<evidence type="ECO:0000256" key="9">
    <source>
        <dbReference type="ARBA" id="ARBA00023004"/>
    </source>
</evidence>
<evidence type="ECO:0000256" key="7">
    <source>
        <dbReference type="ARBA" id="ARBA00022837"/>
    </source>
</evidence>
<dbReference type="PRINTS" id="PR00461">
    <property type="entry name" value="PLPEROXIDASE"/>
</dbReference>
<evidence type="ECO:0000256" key="4">
    <source>
        <dbReference type="ARBA" id="ARBA00022559"/>
    </source>
</evidence>
<comment type="cofactor">
    <cofactor evidence="13">
        <name>heme b</name>
        <dbReference type="ChEBI" id="CHEBI:60344"/>
    </cofactor>
    <text evidence="13">Binds 1 heme b (iron(II)-protoporphyrin IX) group per subunit.</text>
</comment>
<comment type="catalytic activity">
    <reaction evidence="1">
        <text>2 a phenolic donor + H2O2 = 2 a phenolic radical donor + 2 H2O</text>
        <dbReference type="Rhea" id="RHEA:56136"/>
        <dbReference type="ChEBI" id="CHEBI:15377"/>
        <dbReference type="ChEBI" id="CHEBI:16240"/>
        <dbReference type="ChEBI" id="CHEBI:139520"/>
        <dbReference type="ChEBI" id="CHEBI:139521"/>
        <dbReference type="EC" id="1.11.1.7"/>
    </reaction>
</comment>
<dbReference type="InterPro" id="IPR000823">
    <property type="entry name" value="Peroxidase_pln"/>
</dbReference>
<dbReference type="GO" id="GO:0042744">
    <property type="term" value="P:hydrogen peroxide catabolic process"/>
    <property type="evidence" value="ECO:0007669"/>
    <property type="project" value="UniProtKB-KW"/>
</dbReference>
<organism evidence="16">
    <name type="scientific">Aegilops tauschii</name>
    <name type="common">Tausch's goatgrass</name>
    <name type="synonym">Aegilops squarrosa</name>
    <dbReference type="NCBI Taxonomy" id="37682"/>
    <lineage>
        <taxon>Eukaryota</taxon>
        <taxon>Viridiplantae</taxon>
        <taxon>Streptophyta</taxon>
        <taxon>Embryophyta</taxon>
        <taxon>Tracheophyta</taxon>
        <taxon>Spermatophyta</taxon>
        <taxon>Magnoliopsida</taxon>
        <taxon>Liliopsida</taxon>
        <taxon>Poales</taxon>
        <taxon>Poaceae</taxon>
        <taxon>BOP clade</taxon>
        <taxon>Pooideae</taxon>
        <taxon>Triticodae</taxon>
        <taxon>Triticeae</taxon>
        <taxon>Triticinae</taxon>
        <taxon>Aegilops</taxon>
    </lineage>
</organism>
<dbReference type="Pfam" id="PF00141">
    <property type="entry name" value="peroxidase"/>
    <property type="match status" value="1"/>
</dbReference>
<evidence type="ECO:0000256" key="12">
    <source>
        <dbReference type="ARBA" id="ARBA00023324"/>
    </source>
</evidence>
<dbReference type="PANTHER" id="PTHR31517:SF51">
    <property type="entry name" value="PEROXIDASE 55"/>
    <property type="match status" value="1"/>
</dbReference>
<dbReference type="EnsemblPlants" id="EMT20576">
    <property type="protein sequence ID" value="EMT20576"/>
    <property type="gene ID" value="F775_43155"/>
</dbReference>
<dbReference type="AlphaFoldDB" id="R7WD35"/>
<comment type="cofactor">
    <cofactor evidence="13">
        <name>Ca(2+)</name>
        <dbReference type="ChEBI" id="CHEBI:29108"/>
    </cofactor>
    <text evidence="13">Binds 2 calcium ions per subunit.</text>
</comment>
<evidence type="ECO:0000256" key="11">
    <source>
        <dbReference type="ARBA" id="ARBA00023180"/>
    </source>
</evidence>
<evidence type="ECO:0000256" key="10">
    <source>
        <dbReference type="ARBA" id="ARBA00023157"/>
    </source>
</evidence>
<keyword evidence="6 13" id="KW-0479">Metal-binding</keyword>
<feature type="binding site" description="axial binding residue" evidence="13">
    <location>
        <position position="39"/>
    </location>
    <ligand>
        <name>heme b</name>
        <dbReference type="ChEBI" id="CHEBI:60344"/>
    </ligand>
    <ligandPart>
        <name>Fe</name>
        <dbReference type="ChEBI" id="CHEBI:18248"/>
    </ligandPart>
</feature>
<feature type="disulfide bond" evidence="14">
    <location>
        <begin position="46"/>
        <end position="72"/>
    </location>
</feature>
<keyword evidence="11" id="KW-0325">Glycoprotein</keyword>
<name>R7WD35_AEGTA</name>
<dbReference type="PRINTS" id="PR00458">
    <property type="entry name" value="PEROXIDASE"/>
</dbReference>
<feature type="binding site" evidence="13">
    <location>
        <position position="84"/>
    </location>
    <ligand>
        <name>Ca(2+)</name>
        <dbReference type="ChEBI" id="CHEBI:29108"/>
        <label>2</label>
    </ligand>
</feature>
<dbReference type="GO" id="GO:0046872">
    <property type="term" value="F:metal ion binding"/>
    <property type="evidence" value="ECO:0007669"/>
    <property type="project" value="UniProtKB-KW"/>
</dbReference>
<evidence type="ECO:0000256" key="6">
    <source>
        <dbReference type="ARBA" id="ARBA00022723"/>
    </source>
</evidence>